<evidence type="ECO:0000256" key="1">
    <source>
        <dbReference type="ARBA" id="ARBA00010409"/>
    </source>
</evidence>
<dbReference type="Pfam" id="PF10350">
    <property type="entry name" value="DUF2428"/>
    <property type="match status" value="1"/>
</dbReference>
<evidence type="ECO:0000313" key="6">
    <source>
        <dbReference type="EMBL" id="CCG80987.1"/>
    </source>
</evidence>
<keyword evidence="2" id="KW-0819">tRNA processing</keyword>
<dbReference type="GO" id="GO:0030488">
    <property type="term" value="P:tRNA methylation"/>
    <property type="evidence" value="ECO:0007669"/>
    <property type="project" value="TreeGrafter"/>
</dbReference>
<reference evidence="6 7" key="1">
    <citation type="journal article" date="2013" name="MBio">
        <title>Genome sequencing of the plant pathogen Taphrina deformans, the causal agent of peach leaf curl.</title>
        <authorList>
            <person name="Cisse O.H."/>
            <person name="Almeida J.M.G.C.F."/>
            <person name="Fonseca A."/>
            <person name="Kumar A.A."/>
            <person name="Salojaervi J."/>
            <person name="Overmyer K."/>
            <person name="Hauser P.M."/>
            <person name="Pagni M."/>
        </authorList>
    </citation>
    <scope>NUCLEOTIDE SEQUENCE [LARGE SCALE GENOMIC DNA]</scope>
    <source>
        <strain evidence="7">PYCC 5710 / ATCC 11124 / CBS 356.35 / IMI 108563 / JCM 9778 / NBRC 8474</strain>
    </source>
</reference>
<dbReference type="STRING" id="1097556.R4X6Y0"/>
<sequence length="1289" mass="145234">MAFNQFIGDLITKNDATSSDENTKLKILIDCMHKAKQVQVIGDVDNRVLNQLNLPHDFFDFVLSHGVPAIRAAGLQLLVSHPRLTTTFESNTFEILKNNLSCQFYETDMQLRKEILSGFRAFFARFQASIYACMALLKKEKAGTDSKTLEIKAYLKTSELFAAELVRLLKSNLEPGNGYQVTYTSLQLLQLASAFGWCTGPSVICDKYASFKTPKSNTQEKPLPFVTGMFDEEMVLLLLNCLGDSFDDNRTLALALLVSPSVTLTGLQQEEQISQACQNAKRLLYSTRGRDGDGGARMLQLIFQRFILRGRQLDSCSDSLELVDTDHRVVEYLETFLDDVDKDTKNASKDMLISARSRPLHGRLIALRYMIESLEYQSEHGQQKIDHWSKLYSRIIKSCKHIWETIKEVLTDDSPEGKLPASVDLLQNDFLRGQDAQVILSFCWRALRETSNLLTMVLVKTPYGTGREYISANDYRIAGELSLSWLTEVRHRGAFSAVFPNVVAISKRFLMLGHSPLLATLPSIWLEKNIAELSQLSHRKDITRRSGGLPMSIISLMISDIENLSDSTSMVDLAMSRLLTLVESPIRLEDDTIELPQVHGLNTLKDIFLESKLAASSIDYVERCYIISIDGFSSPIWAIRNCCLMLFSALIRRSFGSRTSRSESLATTFTANIFFSRYPLLLNRLTKELQAAVDGLFAKSGATVTTGLHPCLCLLSRLDLVDTSEMEDYSSYEELLRLVSYIATSPVWQVRAIAAQAIPTLVERELVGSFIVQQLNQATTSDQNALHGRLLIIYYLLQYNLEHYNRDILFVEQILSDLRRAITNKFVELSSENPCATTEALWLRILMFLARTVHSEQNASLRQRVVDYCARELANSSSKQRNVVGITERNSVMTAITMRALADPKFKRFQSSSSSDAMVHLIEDERVEIRMQVYLTLHTTFGSSSILKSPTLQVALHKQSVAESWPVARNAVRLCIGNLPRSLNEHEQLVAPEIFHTYMEELRSLRNGTPTSDVTLQLIGRFIGQNKTRELISSFALLLRKFTAENQSTNTRAAALQALRYSELLKIATSNATEIEKMLIDFLPIYLDLLVDDDEDIRVETSGAVCSEILGLPAQTPERTREALLLRMARDHSGSQLLQDVIAVEITRNERPVRALSVATHPSSQLFATEKQNLWRNSVTNCRQALRALASMAVTQETMVTLSEWCVAALVGILHEIQTIEQDGPLGWTSLPDTWQIIRRTLLLKDWLLSRYEEGAVEAQTIKELLRRIARNSEGKSLHPTLLNGLKSV</sequence>
<dbReference type="InterPro" id="IPR051954">
    <property type="entry name" value="tRNA_methyltransferase_THADA"/>
</dbReference>
<dbReference type="InterPro" id="IPR016024">
    <property type="entry name" value="ARM-type_fold"/>
</dbReference>
<dbReference type="Pfam" id="PF25151">
    <property type="entry name" value="TPR_Trm732_C"/>
    <property type="match status" value="1"/>
</dbReference>
<proteinExistence type="inferred from homology"/>
<dbReference type="InterPro" id="IPR019442">
    <property type="entry name" value="THADA/TRM732_DUF2428"/>
</dbReference>
<feature type="domain" description="tRNA (32-2'-O)-methyltransferase regulator THADA-like C-terminal TPR repeats region" evidence="5">
    <location>
        <begin position="640"/>
        <end position="795"/>
    </location>
</feature>
<gene>
    <name evidence="6" type="ORF">TAPDE_000657</name>
</gene>
<dbReference type="Pfam" id="PF25150">
    <property type="entry name" value="TPR_Trm732"/>
    <property type="match status" value="1"/>
</dbReference>
<accession>R4X6Y0</accession>
<protein>
    <submittedName>
        <fullName evidence="6">Uncharacterized protein</fullName>
    </submittedName>
</protein>
<dbReference type="Pfam" id="PF26523">
    <property type="entry name" value="Trm732_C"/>
    <property type="match status" value="1"/>
</dbReference>
<keyword evidence="7" id="KW-1185">Reference proteome</keyword>
<dbReference type="Proteomes" id="UP000013776">
    <property type="component" value="Unassembled WGS sequence"/>
</dbReference>
<dbReference type="SUPFAM" id="SSF48371">
    <property type="entry name" value="ARM repeat"/>
    <property type="match status" value="1"/>
</dbReference>
<dbReference type="InterPro" id="IPR056842">
    <property type="entry name" value="THADA-like_TPR_C"/>
</dbReference>
<comment type="similarity">
    <text evidence="1">Belongs to the THADA family.</text>
</comment>
<dbReference type="EMBL" id="CAHR02000021">
    <property type="protein sequence ID" value="CCG80987.1"/>
    <property type="molecule type" value="Genomic_DNA"/>
</dbReference>
<feature type="domain" description="DUF2428" evidence="3">
    <location>
        <begin position="391"/>
        <end position="638"/>
    </location>
</feature>
<dbReference type="OrthoDB" id="73997at2759"/>
<dbReference type="PANTHER" id="PTHR14387">
    <property type="entry name" value="THADA/DEATH RECEPTOR INTERACTING PROTEIN"/>
    <property type="match status" value="1"/>
</dbReference>
<evidence type="ECO:0000259" key="4">
    <source>
        <dbReference type="Pfam" id="PF25150"/>
    </source>
</evidence>
<comment type="caution">
    <text evidence="6">The sequence shown here is derived from an EMBL/GenBank/DDBJ whole genome shotgun (WGS) entry which is preliminary data.</text>
</comment>
<dbReference type="GO" id="GO:0005829">
    <property type="term" value="C:cytosol"/>
    <property type="evidence" value="ECO:0007669"/>
    <property type="project" value="TreeGrafter"/>
</dbReference>
<organism evidence="6 7">
    <name type="scientific">Taphrina deformans (strain PYCC 5710 / ATCC 11124 / CBS 356.35 / IMI 108563 / JCM 9778 / NBRC 8474)</name>
    <name type="common">Peach leaf curl fungus</name>
    <name type="synonym">Lalaria deformans</name>
    <dbReference type="NCBI Taxonomy" id="1097556"/>
    <lineage>
        <taxon>Eukaryota</taxon>
        <taxon>Fungi</taxon>
        <taxon>Dikarya</taxon>
        <taxon>Ascomycota</taxon>
        <taxon>Taphrinomycotina</taxon>
        <taxon>Taphrinomycetes</taxon>
        <taxon>Taphrinales</taxon>
        <taxon>Taphrinaceae</taxon>
        <taxon>Taphrina</taxon>
    </lineage>
</organism>
<feature type="domain" description="tRNA (32-2'-O)-methyltransferase regulator THADA-like TPR repeats region" evidence="4">
    <location>
        <begin position="2"/>
        <end position="251"/>
    </location>
</feature>
<dbReference type="PANTHER" id="PTHR14387:SF0">
    <property type="entry name" value="DUF2428 DOMAIN-CONTAINING PROTEIN"/>
    <property type="match status" value="1"/>
</dbReference>
<name>R4X6Y0_TAPDE</name>
<evidence type="ECO:0000313" key="7">
    <source>
        <dbReference type="Proteomes" id="UP000013776"/>
    </source>
</evidence>
<dbReference type="InterPro" id="IPR056843">
    <property type="entry name" value="THADA-like_TPR"/>
</dbReference>
<evidence type="ECO:0000259" key="3">
    <source>
        <dbReference type="Pfam" id="PF10350"/>
    </source>
</evidence>
<dbReference type="eggNOG" id="KOG1810">
    <property type="taxonomic scope" value="Eukaryota"/>
</dbReference>
<evidence type="ECO:0000256" key="2">
    <source>
        <dbReference type="ARBA" id="ARBA00022694"/>
    </source>
</evidence>
<evidence type="ECO:0000259" key="5">
    <source>
        <dbReference type="Pfam" id="PF25151"/>
    </source>
</evidence>